<dbReference type="InterPro" id="IPR036797">
    <property type="entry name" value="Acyl-CoA_dehydrogenase_C_sf"/>
</dbReference>
<gene>
    <name evidence="1" type="ORF">S01H4_22710</name>
</gene>
<accession>X1C6E7</accession>
<sequence length="98" mass="10751">EYMDLYGRALVDMAIDLINGYLFCGQASTKVDMEVARSVEDGQSDNGTISMKERKAKIARRYISKNAPKIAALAELIRTGNKSTFSDYEALIGPIAAE</sequence>
<comment type="caution">
    <text evidence="1">The sequence shown here is derived from an EMBL/GenBank/DDBJ whole genome shotgun (WGS) entry which is preliminary data.</text>
</comment>
<feature type="non-terminal residue" evidence="1">
    <location>
        <position position="1"/>
    </location>
</feature>
<protein>
    <submittedName>
        <fullName evidence="1">Uncharacterized protein</fullName>
    </submittedName>
</protein>
<dbReference type="Gene3D" id="1.20.120.470">
    <property type="entry name" value="Acyl-CoA dehydrogenase, C-terminal domain"/>
    <property type="match status" value="1"/>
</dbReference>
<reference evidence="1" key="1">
    <citation type="journal article" date="2014" name="Front. Microbiol.">
        <title>High frequency of phylogenetically diverse reductive dehalogenase-homologous genes in deep subseafloor sedimentary metagenomes.</title>
        <authorList>
            <person name="Kawai M."/>
            <person name="Futagami T."/>
            <person name="Toyoda A."/>
            <person name="Takaki Y."/>
            <person name="Nishi S."/>
            <person name="Hori S."/>
            <person name="Arai W."/>
            <person name="Tsubouchi T."/>
            <person name="Morono Y."/>
            <person name="Uchiyama I."/>
            <person name="Ito T."/>
            <person name="Fujiyama A."/>
            <person name="Inagaki F."/>
            <person name="Takami H."/>
        </authorList>
    </citation>
    <scope>NUCLEOTIDE SEQUENCE</scope>
    <source>
        <strain evidence="1">Expedition CK06-06</strain>
    </source>
</reference>
<name>X1C6E7_9ZZZZ</name>
<organism evidence="1">
    <name type="scientific">marine sediment metagenome</name>
    <dbReference type="NCBI Taxonomy" id="412755"/>
    <lineage>
        <taxon>unclassified sequences</taxon>
        <taxon>metagenomes</taxon>
        <taxon>ecological metagenomes</taxon>
    </lineage>
</organism>
<evidence type="ECO:0000313" key="1">
    <source>
        <dbReference type="EMBL" id="GAG88902.1"/>
    </source>
</evidence>
<dbReference type="EMBL" id="BART01010450">
    <property type="protein sequence ID" value="GAG88902.1"/>
    <property type="molecule type" value="Genomic_DNA"/>
</dbReference>
<proteinExistence type="predicted"/>
<dbReference type="AlphaFoldDB" id="X1C6E7"/>